<evidence type="ECO:0008006" key="4">
    <source>
        <dbReference type="Google" id="ProtNLM"/>
    </source>
</evidence>
<evidence type="ECO:0000313" key="2">
    <source>
        <dbReference type="EMBL" id="KPM47840.1"/>
    </source>
</evidence>
<sequence>MEISGNIIQVLPLQSGEGKNGPWKKQDFVIETESQYPKKVCISMWGDRIDENMIKVGNGVTASIDVESREYNGRWYTDVRAWKLEASTAGEGGDDISAPADIPAAVEGEDDLPF</sequence>
<dbReference type="Pfam" id="PF11325">
    <property type="entry name" value="DUF3127"/>
    <property type="match status" value="1"/>
</dbReference>
<dbReference type="OrthoDB" id="598142at2"/>
<dbReference type="EMBL" id="LGTQ01000009">
    <property type="protein sequence ID" value="KPM47840.1"/>
    <property type="molecule type" value="Genomic_DNA"/>
</dbReference>
<dbReference type="InterPro" id="IPR021474">
    <property type="entry name" value="DUF3127"/>
</dbReference>
<evidence type="ECO:0000313" key="3">
    <source>
        <dbReference type="Proteomes" id="UP000050454"/>
    </source>
</evidence>
<dbReference type="AlphaFoldDB" id="A0A0P7BKP9"/>
<dbReference type="RefSeq" id="WP_055148271.1">
    <property type="nucleotide sequence ID" value="NZ_JXSZ01000009.1"/>
</dbReference>
<keyword evidence="3" id="KW-1185">Reference proteome</keyword>
<feature type="compositionally biased region" description="Low complexity" evidence="1">
    <location>
        <begin position="95"/>
        <end position="105"/>
    </location>
</feature>
<accession>A0A0P7BKP9</accession>
<organism evidence="2 3">
    <name type="scientific">Jiulongibacter sediminis</name>
    <dbReference type="NCBI Taxonomy" id="1605367"/>
    <lineage>
        <taxon>Bacteria</taxon>
        <taxon>Pseudomonadati</taxon>
        <taxon>Bacteroidota</taxon>
        <taxon>Cytophagia</taxon>
        <taxon>Cytophagales</taxon>
        <taxon>Leadbetterellaceae</taxon>
        <taxon>Jiulongibacter</taxon>
    </lineage>
</organism>
<name>A0A0P7BKP9_9BACT</name>
<gene>
    <name evidence="2" type="ORF">AFM12_11370</name>
</gene>
<dbReference type="PATRIC" id="fig|1605367.3.peg.3672"/>
<feature type="region of interest" description="Disordered" evidence="1">
    <location>
        <begin position="89"/>
        <end position="114"/>
    </location>
</feature>
<protein>
    <recommendedName>
        <fullName evidence="4">DUF3127 domain-containing protein</fullName>
    </recommendedName>
</protein>
<dbReference type="Proteomes" id="UP000050454">
    <property type="component" value="Unassembled WGS sequence"/>
</dbReference>
<reference evidence="2 3" key="1">
    <citation type="submission" date="2015-07" db="EMBL/GenBank/DDBJ databases">
        <title>The draft genome sequence of Leadbetterella sp. JN14-9.</title>
        <authorList>
            <person name="Liu Y."/>
            <person name="Du J."/>
            <person name="Shao Z."/>
        </authorList>
    </citation>
    <scope>NUCLEOTIDE SEQUENCE [LARGE SCALE GENOMIC DNA]</scope>
    <source>
        <strain evidence="2 3">JN14-9</strain>
    </source>
</reference>
<evidence type="ECO:0000256" key="1">
    <source>
        <dbReference type="SAM" id="MobiDB-lite"/>
    </source>
</evidence>
<dbReference type="STRING" id="1605367.AFM12_11370"/>
<comment type="caution">
    <text evidence="2">The sequence shown here is derived from an EMBL/GenBank/DDBJ whole genome shotgun (WGS) entry which is preliminary data.</text>
</comment>
<proteinExistence type="predicted"/>